<proteinExistence type="predicted"/>
<keyword evidence="3" id="KW-1185">Reference proteome</keyword>
<dbReference type="Proteomes" id="UP000199408">
    <property type="component" value="Unassembled WGS sequence"/>
</dbReference>
<reference evidence="3" key="1">
    <citation type="submission" date="2016-06" db="EMBL/GenBank/DDBJ databases">
        <authorList>
            <person name="Varghese N."/>
        </authorList>
    </citation>
    <scope>NUCLEOTIDE SEQUENCE [LARGE SCALE GENOMIC DNA]</scope>
    <source>
        <strain evidence="3">DSM 43171</strain>
    </source>
</reference>
<gene>
    <name evidence="2" type="ORF">GA0070560_10312</name>
</gene>
<dbReference type="InterPro" id="IPR011990">
    <property type="entry name" value="TPR-like_helical_dom_sf"/>
</dbReference>
<dbReference type="SUPFAM" id="SSF48452">
    <property type="entry name" value="TPR-like"/>
    <property type="match status" value="2"/>
</dbReference>
<evidence type="ECO:0000313" key="3">
    <source>
        <dbReference type="Proteomes" id="UP000199408"/>
    </source>
</evidence>
<accession>A0A1C5H3I6</accession>
<feature type="region of interest" description="Disordered" evidence="1">
    <location>
        <begin position="91"/>
        <end position="128"/>
    </location>
</feature>
<evidence type="ECO:0008006" key="4">
    <source>
        <dbReference type="Google" id="ProtNLM"/>
    </source>
</evidence>
<dbReference type="Gene3D" id="1.25.40.10">
    <property type="entry name" value="Tetratricopeptide repeat domain"/>
    <property type="match status" value="1"/>
</dbReference>
<protein>
    <recommendedName>
        <fullName evidence="4">Helix-turn-helix domain-containing protein</fullName>
    </recommendedName>
</protein>
<dbReference type="EMBL" id="FMDN01000003">
    <property type="protein sequence ID" value="SCG40463.1"/>
    <property type="molecule type" value="Genomic_DNA"/>
</dbReference>
<name>A0A1C5H3I6_9ACTN</name>
<evidence type="ECO:0000256" key="1">
    <source>
        <dbReference type="SAM" id="MobiDB-lite"/>
    </source>
</evidence>
<dbReference type="STRING" id="47864.GA0070560_10312"/>
<sequence length="456" mass="48965">MGVQVDPSWWASGVWEGRPIREFLERRDIAATFRFLHARGISYGAIAALVGVSANRAAEIAKGARQVTAYDVLERIAVGLRIPRAVMGLGQEQEANATSSRPAARPEEGTANHPPYRRSPEAPVGSSSALTRLRTALDEALATSSVAPHQLELIEASANEHMRIYPSAPPAMMLSRLAAECAEVQVLSRRRQPAAIQSRLSGTAALLATMCADALMRLGDVGEARLWYRTALHAADDSSEPRLRVLVRAQSAMLPYYFGDPQQTVSLTEAAMAISETPSSSTALAAAGRARALARLGAVDEARAAITQARRMFDLVGDDDSDTAFRFPRKRLLFYLSGASTWLGDTSEAYRVQDEALRLYGASPSVPIDPALIGLDRSMCLVRDRRAAEAAASALDAVAALPETQRAEIVLTRALDVISAIPVRHRGEEAAALADYVRACRERGRTLAGGTAALDP</sequence>
<organism evidence="2 3">
    <name type="scientific">Micromonospora halophytica</name>
    <dbReference type="NCBI Taxonomy" id="47864"/>
    <lineage>
        <taxon>Bacteria</taxon>
        <taxon>Bacillati</taxon>
        <taxon>Actinomycetota</taxon>
        <taxon>Actinomycetes</taxon>
        <taxon>Micromonosporales</taxon>
        <taxon>Micromonosporaceae</taxon>
        <taxon>Micromonospora</taxon>
    </lineage>
</organism>
<evidence type="ECO:0000313" key="2">
    <source>
        <dbReference type="EMBL" id="SCG40463.1"/>
    </source>
</evidence>
<dbReference type="AlphaFoldDB" id="A0A1C5H3I6"/>